<feature type="region of interest" description="Disordered" evidence="5">
    <location>
        <begin position="1"/>
        <end position="31"/>
    </location>
</feature>
<evidence type="ECO:0000256" key="4">
    <source>
        <dbReference type="ARBA" id="ARBA00023235"/>
    </source>
</evidence>
<gene>
    <name evidence="6" type="ORF">TrRE_jg8170</name>
</gene>
<protein>
    <recommendedName>
        <fullName evidence="2">peptidylprolyl isomerase</fullName>
        <ecNumber evidence="2">5.2.1.8</ecNumber>
    </recommendedName>
</protein>
<feature type="compositionally biased region" description="Basic and acidic residues" evidence="5">
    <location>
        <begin position="22"/>
        <end position="31"/>
    </location>
</feature>
<reference evidence="6" key="1">
    <citation type="submission" date="2022-07" db="EMBL/GenBank/DDBJ databases">
        <title>Genome analysis of Parmales, a sister group of diatoms, reveals the evolutionary specialization of diatoms from phago-mixotrophs to photoautotrophs.</title>
        <authorList>
            <person name="Ban H."/>
            <person name="Sato S."/>
            <person name="Yoshikawa S."/>
            <person name="Kazumasa Y."/>
            <person name="Nakamura Y."/>
            <person name="Ichinomiya M."/>
            <person name="Saitoh K."/>
            <person name="Sato N."/>
            <person name="Blanc-Mathieu R."/>
            <person name="Endo H."/>
            <person name="Kuwata A."/>
            <person name="Ogata H."/>
        </authorList>
    </citation>
    <scope>NUCLEOTIDE SEQUENCE</scope>
</reference>
<feature type="compositionally biased region" description="Gly residues" evidence="5">
    <location>
        <begin position="80"/>
        <end position="90"/>
    </location>
</feature>
<feature type="compositionally biased region" description="Polar residues" evidence="5">
    <location>
        <begin position="118"/>
        <end position="140"/>
    </location>
</feature>
<feature type="compositionally biased region" description="Basic and acidic residues" evidence="5">
    <location>
        <begin position="1"/>
        <end position="14"/>
    </location>
</feature>
<dbReference type="EMBL" id="BRXZ01002094">
    <property type="protein sequence ID" value="GMH54354.1"/>
    <property type="molecule type" value="Genomic_DNA"/>
</dbReference>
<feature type="region of interest" description="Disordered" evidence="5">
    <location>
        <begin position="200"/>
        <end position="219"/>
    </location>
</feature>
<evidence type="ECO:0000256" key="2">
    <source>
        <dbReference type="ARBA" id="ARBA00013194"/>
    </source>
</evidence>
<dbReference type="Gene3D" id="1.25.40.10">
    <property type="entry name" value="Tetratricopeptide repeat domain"/>
    <property type="match status" value="2"/>
</dbReference>
<evidence type="ECO:0000256" key="3">
    <source>
        <dbReference type="ARBA" id="ARBA00023110"/>
    </source>
</evidence>
<dbReference type="PANTHER" id="PTHR46512">
    <property type="entry name" value="PEPTIDYLPROLYL ISOMERASE"/>
    <property type="match status" value="1"/>
</dbReference>
<evidence type="ECO:0000313" key="7">
    <source>
        <dbReference type="Proteomes" id="UP001165082"/>
    </source>
</evidence>
<accession>A0A9W6ZPR1</accession>
<feature type="compositionally biased region" description="Basic residues" evidence="5">
    <location>
        <begin position="70"/>
        <end position="79"/>
    </location>
</feature>
<evidence type="ECO:0000256" key="5">
    <source>
        <dbReference type="SAM" id="MobiDB-lite"/>
    </source>
</evidence>
<sequence length="539" mass="59481">MSRAQYEKWDKLNYEDEEEKVEENSKVDERDGEIAKIEKLNVDTENRVVKEDEDASESLISKSKVEEFRRIKKGRRKRGGGGVTGGGESTGGPAASEVAGVSSEDAAKAEGALPPSQLPRTSKGPPQQEQFAAVSPTSFTPADKYLARAEAVKRRADFLKEAREARNQGRELAKSKEFAGAMRVFTGGLQSLDDYEALLEPVTPDNPEGAPQEDAAPKKSKSHAVCCGQDAAEIKAQKLLLNPGHLKTTKENLGVTLRRDFNLNIGRCHLELGRPAEAAECFKYVLLVDGGNVNAWVARAECFRRMELYSLAELHLVKAVEIDDVDRNAKAVKKMNDQDLILKKTQDILGDVDGGENDPAMLEVNSRKSIKEILNKCVEMYKQGTVIFREQFFNTAREKYEKAAACATAAEMISNKSTKTFLPDSINEIRVASHLQVAACNLLRKREFRVAEEHCTKALKAGGFNIMALLRRSEARIELGKFNAAINDLLKVEKRLKDGGGGVGGGDVDLAWEALQKRLVRARYIKDQLGQLDSQEATN</sequence>
<name>A0A9W6ZPR1_9STRA</name>
<feature type="region of interest" description="Disordered" evidence="5">
    <location>
        <begin position="43"/>
        <end position="142"/>
    </location>
</feature>
<dbReference type="AlphaFoldDB" id="A0A9W6ZPR1"/>
<dbReference type="InterPro" id="IPR050754">
    <property type="entry name" value="FKBP4/5/8-like"/>
</dbReference>
<comment type="caution">
    <text evidence="6">The sequence shown here is derived from an EMBL/GenBank/DDBJ whole genome shotgun (WGS) entry which is preliminary data.</text>
</comment>
<dbReference type="SMART" id="SM00028">
    <property type="entry name" value="TPR"/>
    <property type="match status" value="3"/>
</dbReference>
<proteinExistence type="predicted"/>
<dbReference type="InterPro" id="IPR011990">
    <property type="entry name" value="TPR-like_helical_dom_sf"/>
</dbReference>
<dbReference type="InterPro" id="IPR019734">
    <property type="entry name" value="TPR_rpt"/>
</dbReference>
<evidence type="ECO:0000256" key="1">
    <source>
        <dbReference type="ARBA" id="ARBA00000971"/>
    </source>
</evidence>
<keyword evidence="7" id="KW-1185">Reference proteome</keyword>
<dbReference type="Proteomes" id="UP001165082">
    <property type="component" value="Unassembled WGS sequence"/>
</dbReference>
<organism evidence="6 7">
    <name type="scientific">Triparma retinervis</name>
    <dbReference type="NCBI Taxonomy" id="2557542"/>
    <lineage>
        <taxon>Eukaryota</taxon>
        <taxon>Sar</taxon>
        <taxon>Stramenopiles</taxon>
        <taxon>Ochrophyta</taxon>
        <taxon>Bolidophyceae</taxon>
        <taxon>Parmales</taxon>
        <taxon>Triparmaceae</taxon>
        <taxon>Triparma</taxon>
    </lineage>
</organism>
<dbReference type="GO" id="GO:0003755">
    <property type="term" value="F:peptidyl-prolyl cis-trans isomerase activity"/>
    <property type="evidence" value="ECO:0007669"/>
    <property type="project" value="UniProtKB-EC"/>
</dbReference>
<dbReference type="EC" id="5.2.1.8" evidence="2"/>
<dbReference type="PANTHER" id="PTHR46512:SF9">
    <property type="entry name" value="PEPTIDYLPROLYL ISOMERASE"/>
    <property type="match status" value="1"/>
</dbReference>
<dbReference type="SUPFAM" id="SSF48452">
    <property type="entry name" value="TPR-like"/>
    <property type="match status" value="2"/>
</dbReference>
<dbReference type="OrthoDB" id="203690at2759"/>
<keyword evidence="3" id="KW-0697">Rotamase</keyword>
<evidence type="ECO:0000313" key="6">
    <source>
        <dbReference type="EMBL" id="GMH54354.1"/>
    </source>
</evidence>
<keyword evidence="4" id="KW-0413">Isomerase</keyword>
<comment type="catalytic activity">
    <reaction evidence="1">
        <text>[protein]-peptidylproline (omega=180) = [protein]-peptidylproline (omega=0)</text>
        <dbReference type="Rhea" id="RHEA:16237"/>
        <dbReference type="Rhea" id="RHEA-COMP:10747"/>
        <dbReference type="Rhea" id="RHEA-COMP:10748"/>
        <dbReference type="ChEBI" id="CHEBI:83833"/>
        <dbReference type="ChEBI" id="CHEBI:83834"/>
        <dbReference type="EC" id="5.2.1.8"/>
    </reaction>
</comment>